<evidence type="ECO:0000256" key="3">
    <source>
        <dbReference type="ARBA" id="ARBA00022603"/>
    </source>
</evidence>
<accession>A0ABP0DHF7</accession>
<evidence type="ECO:0000256" key="7">
    <source>
        <dbReference type="SAM" id="MobiDB-lite"/>
    </source>
</evidence>
<evidence type="ECO:0000256" key="6">
    <source>
        <dbReference type="ARBA" id="ARBA00041184"/>
    </source>
</evidence>
<dbReference type="Gene3D" id="3.40.50.150">
    <property type="entry name" value="Vaccinia Virus protein VP39"/>
    <property type="match status" value="1"/>
</dbReference>
<dbReference type="InterPro" id="IPR050082">
    <property type="entry name" value="RNA_methyltr_RlmE"/>
</dbReference>
<sequence length="290" mass="31912">MVVDLGYAPGSWSQVAVERTKPTGRVLGIDLIPAQPPRGVSTIQGNFLAPTVRQMVKDFLTRPPAPPKVPKTLQSPASSPTVANSVDGLDSESDDRAYDKDAATETDEVATASQEETVTDLVMDRPSYIEMERQASIHAPTAHGASSPESHTTNAEVSSPGSHGGRMVDVILSDMSEPWPQTYGFWLNTLSNPYHRMMNTSGNAFRDHAGSMDLCHAALEFASETLRPGGHFVCKFYQGGEDKAFEKRLKKIFAKVVREKPESSRSESKENFFVALRRKKEVTWDDIKDL</sequence>
<protein>
    <recommendedName>
        <fullName evidence="6">rRNA methyltransferase 2, mitochondrial</fullName>
    </recommendedName>
</protein>
<proteinExistence type="inferred from homology"/>
<gene>
    <name evidence="9" type="primary">MRM2</name>
    <name evidence="9" type="ORF">SEPCBS57363_002484</name>
</gene>
<dbReference type="InterPro" id="IPR029063">
    <property type="entry name" value="SAM-dependent_MTases_sf"/>
</dbReference>
<feature type="region of interest" description="Disordered" evidence="7">
    <location>
        <begin position="60"/>
        <end position="120"/>
    </location>
</feature>
<keyword evidence="5" id="KW-0949">S-adenosyl-L-methionine</keyword>
<comment type="caution">
    <text evidence="9">The sequence shown here is derived from an EMBL/GenBank/DDBJ whole genome shotgun (WGS) entry which is preliminary data.</text>
</comment>
<evidence type="ECO:0000256" key="5">
    <source>
        <dbReference type="ARBA" id="ARBA00022691"/>
    </source>
</evidence>
<evidence type="ECO:0000313" key="10">
    <source>
        <dbReference type="Proteomes" id="UP001642501"/>
    </source>
</evidence>
<evidence type="ECO:0000256" key="1">
    <source>
        <dbReference type="ARBA" id="ARBA00009258"/>
    </source>
</evidence>
<keyword evidence="4 9" id="KW-0808">Transferase</keyword>
<evidence type="ECO:0000259" key="8">
    <source>
        <dbReference type="Pfam" id="PF01728"/>
    </source>
</evidence>
<evidence type="ECO:0000256" key="4">
    <source>
        <dbReference type="ARBA" id="ARBA00022679"/>
    </source>
</evidence>
<keyword evidence="10" id="KW-1185">Reference proteome</keyword>
<evidence type="ECO:0000313" key="9">
    <source>
        <dbReference type="EMBL" id="CAK7267224.1"/>
    </source>
</evidence>
<keyword evidence="3 9" id="KW-0489">Methyltransferase</keyword>
<dbReference type="EMBL" id="CAWUOM010000033">
    <property type="protein sequence ID" value="CAK7267224.1"/>
    <property type="molecule type" value="Genomic_DNA"/>
</dbReference>
<dbReference type="GO" id="GO:0004481">
    <property type="term" value="F:methylene-fatty-acyl-phospholipid synthase activity"/>
    <property type="evidence" value="ECO:0007669"/>
    <property type="project" value="UniProtKB-EC"/>
</dbReference>
<reference evidence="9 10" key="1">
    <citation type="submission" date="2024-01" db="EMBL/GenBank/DDBJ databases">
        <authorList>
            <person name="Allen C."/>
            <person name="Tagirdzhanova G."/>
        </authorList>
    </citation>
    <scope>NUCLEOTIDE SEQUENCE [LARGE SCALE GENOMIC DNA]</scope>
    <source>
        <strain evidence="9 10">CBS 573.63</strain>
    </source>
</reference>
<dbReference type="Proteomes" id="UP001642501">
    <property type="component" value="Unassembled WGS sequence"/>
</dbReference>
<dbReference type="PANTHER" id="PTHR10920:SF18">
    <property type="entry name" value="RRNA METHYLTRANSFERASE 2, MITOCHONDRIAL"/>
    <property type="match status" value="1"/>
</dbReference>
<feature type="region of interest" description="Disordered" evidence="7">
    <location>
        <begin position="138"/>
        <end position="165"/>
    </location>
</feature>
<dbReference type="InterPro" id="IPR002877">
    <property type="entry name" value="RNA_MeTrfase_FtsJ_dom"/>
</dbReference>
<name>A0ABP0DHF7_9PEZI</name>
<dbReference type="PANTHER" id="PTHR10920">
    <property type="entry name" value="RIBOSOMAL RNA METHYLTRANSFERASE"/>
    <property type="match status" value="1"/>
</dbReference>
<dbReference type="SUPFAM" id="SSF53335">
    <property type="entry name" value="S-adenosyl-L-methionine-dependent methyltransferases"/>
    <property type="match status" value="1"/>
</dbReference>
<feature type="compositionally biased region" description="Basic and acidic residues" evidence="7">
    <location>
        <begin position="94"/>
        <end position="103"/>
    </location>
</feature>
<feature type="domain" description="Ribosomal RNA methyltransferase FtsJ" evidence="8">
    <location>
        <begin position="2"/>
        <end position="278"/>
    </location>
</feature>
<dbReference type="GO" id="GO:0032259">
    <property type="term" value="P:methylation"/>
    <property type="evidence" value="ECO:0007669"/>
    <property type="project" value="UniProtKB-KW"/>
</dbReference>
<comment type="similarity">
    <text evidence="1">Belongs to the class I-like SAM-binding methyltransferase superfamily. RNA methyltransferase RlmE family.</text>
</comment>
<keyword evidence="2" id="KW-0698">rRNA processing</keyword>
<dbReference type="Pfam" id="PF01728">
    <property type="entry name" value="FtsJ"/>
    <property type="match status" value="1"/>
</dbReference>
<organism evidence="9 10">
    <name type="scientific">Sporothrix epigloea</name>
    <dbReference type="NCBI Taxonomy" id="1892477"/>
    <lineage>
        <taxon>Eukaryota</taxon>
        <taxon>Fungi</taxon>
        <taxon>Dikarya</taxon>
        <taxon>Ascomycota</taxon>
        <taxon>Pezizomycotina</taxon>
        <taxon>Sordariomycetes</taxon>
        <taxon>Sordariomycetidae</taxon>
        <taxon>Ophiostomatales</taxon>
        <taxon>Ophiostomataceae</taxon>
        <taxon>Sporothrix</taxon>
    </lineage>
</organism>
<evidence type="ECO:0000256" key="2">
    <source>
        <dbReference type="ARBA" id="ARBA00022552"/>
    </source>
</evidence>
<feature type="compositionally biased region" description="Polar residues" evidence="7">
    <location>
        <begin position="147"/>
        <end position="161"/>
    </location>
</feature>
<feature type="compositionally biased region" description="Polar residues" evidence="7">
    <location>
        <begin position="72"/>
        <end position="84"/>
    </location>
</feature>